<gene>
    <name evidence="5" type="ORF">SAMN04489764_2637</name>
</gene>
<dbReference type="RefSeq" id="WP_165634781.1">
    <property type="nucleotide sequence ID" value="NZ_FNKK01000002.1"/>
</dbReference>
<dbReference type="PROSITE" id="PS50995">
    <property type="entry name" value="HTH_MARR_2"/>
    <property type="match status" value="1"/>
</dbReference>
<evidence type="ECO:0000259" key="4">
    <source>
        <dbReference type="PROSITE" id="PS50995"/>
    </source>
</evidence>
<dbReference type="PRINTS" id="PR00598">
    <property type="entry name" value="HTHMARR"/>
</dbReference>
<dbReference type="InterPro" id="IPR036388">
    <property type="entry name" value="WH-like_DNA-bd_sf"/>
</dbReference>
<feature type="domain" description="HTH marR-type" evidence="4">
    <location>
        <begin position="10"/>
        <end position="149"/>
    </location>
</feature>
<dbReference type="GO" id="GO:0003677">
    <property type="term" value="F:DNA binding"/>
    <property type="evidence" value="ECO:0007669"/>
    <property type="project" value="UniProtKB-KW"/>
</dbReference>
<protein>
    <submittedName>
        <fullName evidence="5">DNA-binding transcriptional regulator, MarR family</fullName>
    </submittedName>
</protein>
<dbReference type="EMBL" id="FNKK01000002">
    <property type="protein sequence ID" value="SDQ92350.1"/>
    <property type="molecule type" value="Genomic_DNA"/>
</dbReference>
<reference evidence="5 6" key="1">
    <citation type="submission" date="2016-10" db="EMBL/GenBank/DDBJ databases">
        <authorList>
            <person name="de Groot N.N."/>
        </authorList>
    </citation>
    <scope>NUCLEOTIDE SEQUENCE [LARGE SCALE GENOMIC DNA]</scope>
    <source>
        <strain evidence="5 6">DSM 43794</strain>
    </source>
</reference>
<keyword evidence="1" id="KW-0805">Transcription regulation</keyword>
<dbReference type="Gene3D" id="1.10.10.10">
    <property type="entry name" value="Winged helix-like DNA-binding domain superfamily/Winged helix DNA-binding domain"/>
    <property type="match status" value="1"/>
</dbReference>
<dbReference type="GO" id="GO:0003700">
    <property type="term" value="F:DNA-binding transcription factor activity"/>
    <property type="evidence" value="ECO:0007669"/>
    <property type="project" value="InterPro"/>
</dbReference>
<dbReference type="Pfam" id="PF12802">
    <property type="entry name" value="MarR_2"/>
    <property type="match status" value="1"/>
</dbReference>
<evidence type="ECO:0000256" key="1">
    <source>
        <dbReference type="ARBA" id="ARBA00023015"/>
    </source>
</evidence>
<dbReference type="InterPro" id="IPR000835">
    <property type="entry name" value="HTH_MarR-typ"/>
</dbReference>
<dbReference type="InterPro" id="IPR039422">
    <property type="entry name" value="MarR/SlyA-like"/>
</dbReference>
<dbReference type="PANTHER" id="PTHR33164">
    <property type="entry name" value="TRANSCRIPTIONAL REGULATOR, MARR FAMILY"/>
    <property type="match status" value="1"/>
</dbReference>
<evidence type="ECO:0000313" key="5">
    <source>
        <dbReference type="EMBL" id="SDQ92350.1"/>
    </source>
</evidence>
<dbReference type="InterPro" id="IPR023187">
    <property type="entry name" value="Tscrpt_reg_MarR-type_CS"/>
</dbReference>
<dbReference type="PANTHER" id="PTHR33164:SF106">
    <property type="entry name" value="TRANSCRIPTIONAL REGULATORY PROTEIN"/>
    <property type="match status" value="1"/>
</dbReference>
<organism evidence="5 6">
    <name type="scientific">Thermostaphylospora chromogena</name>
    <dbReference type="NCBI Taxonomy" id="35622"/>
    <lineage>
        <taxon>Bacteria</taxon>
        <taxon>Bacillati</taxon>
        <taxon>Actinomycetota</taxon>
        <taxon>Actinomycetes</taxon>
        <taxon>Streptosporangiales</taxon>
        <taxon>Thermomonosporaceae</taxon>
        <taxon>Thermostaphylospora</taxon>
    </lineage>
</organism>
<proteinExistence type="predicted"/>
<accession>A0A1H1EUK7</accession>
<dbReference type="AlphaFoldDB" id="A0A1H1EUK7"/>
<sequence>MVSDPKPQNRWRLTEEESRVLREFITAMVLNGQITADVAGLRPIDLYVLNLLDLDGESTPGELARRTALSTGAITKLVDRLARLGLVQRSHDMTDRRRVRLTISDKAAENVGEGASLFTPIAKRMDDLISSYGEEHRAVVIDFLSKATRELQDITEELQERKSRERTR</sequence>
<evidence type="ECO:0000256" key="2">
    <source>
        <dbReference type="ARBA" id="ARBA00023125"/>
    </source>
</evidence>
<name>A0A1H1EUK7_9ACTN</name>
<keyword evidence="6" id="KW-1185">Reference proteome</keyword>
<dbReference type="SMART" id="SM00347">
    <property type="entry name" value="HTH_MARR"/>
    <property type="match status" value="1"/>
</dbReference>
<keyword evidence="3" id="KW-0804">Transcription</keyword>
<dbReference type="InterPro" id="IPR036390">
    <property type="entry name" value="WH_DNA-bd_sf"/>
</dbReference>
<dbReference type="PROSITE" id="PS01117">
    <property type="entry name" value="HTH_MARR_1"/>
    <property type="match status" value="1"/>
</dbReference>
<dbReference type="GO" id="GO:0006950">
    <property type="term" value="P:response to stress"/>
    <property type="evidence" value="ECO:0007669"/>
    <property type="project" value="TreeGrafter"/>
</dbReference>
<keyword evidence="2 5" id="KW-0238">DNA-binding</keyword>
<evidence type="ECO:0000313" key="6">
    <source>
        <dbReference type="Proteomes" id="UP000217103"/>
    </source>
</evidence>
<dbReference type="SUPFAM" id="SSF46785">
    <property type="entry name" value="Winged helix' DNA-binding domain"/>
    <property type="match status" value="1"/>
</dbReference>
<dbReference type="Proteomes" id="UP000217103">
    <property type="component" value="Unassembled WGS sequence"/>
</dbReference>
<evidence type="ECO:0000256" key="3">
    <source>
        <dbReference type="ARBA" id="ARBA00023163"/>
    </source>
</evidence>